<keyword evidence="3" id="KW-1185">Reference proteome</keyword>
<accession>A0ABU7AT11</accession>
<dbReference type="EMBL" id="JAHUTI010029621">
    <property type="protein sequence ID" value="MED6241174.1"/>
    <property type="molecule type" value="Genomic_DNA"/>
</dbReference>
<sequence>MLPVFNSSSRSSVNSATVNHKYNNGSWSEANRNYRYCSLSRFQNKTGTSVELRVTRVVGENLCVHRENTKPQISWSTLGSRSSESNRIDKTYMCTRRA</sequence>
<reference evidence="2 3" key="1">
    <citation type="submission" date="2021-07" db="EMBL/GenBank/DDBJ databases">
        <authorList>
            <person name="Palmer J.M."/>
        </authorList>
    </citation>
    <scope>NUCLEOTIDE SEQUENCE [LARGE SCALE GENOMIC DNA]</scope>
    <source>
        <strain evidence="2 3">AT_MEX2019</strain>
        <tissue evidence="2">Muscle</tissue>
    </source>
</reference>
<feature type="compositionally biased region" description="Low complexity" evidence="1">
    <location>
        <begin position="1"/>
        <end position="19"/>
    </location>
</feature>
<feature type="region of interest" description="Disordered" evidence="1">
    <location>
        <begin position="1"/>
        <end position="25"/>
    </location>
</feature>
<comment type="caution">
    <text evidence="2">The sequence shown here is derived from an EMBL/GenBank/DDBJ whole genome shotgun (WGS) entry which is preliminary data.</text>
</comment>
<evidence type="ECO:0000256" key="1">
    <source>
        <dbReference type="SAM" id="MobiDB-lite"/>
    </source>
</evidence>
<evidence type="ECO:0000313" key="2">
    <source>
        <dbReference type="EMBL" id="MED6241174.1"/>
    </source>
</evidence>
<organism evidence="2 3">
    <name type="scientific">Ataeniobius toweri</name>
    <dbReference type="NCBI Taxonomy" id="208326"/>
    <lineage>
        <taxon>Eukaryota</taxon>
        <taxon>Metazoa</taxon>
        <taxon>Chordata</taxon>
        <taxon>Craniata</taxon>
        <taxon>Vertebrata</taxon>
        <taxon>Euteleostomi</taxon>
        <taxon>Actinopterygii</taxon>
        <taxon>Neopterygii</taxon>
        <taxon>Teleostei</taxon>
        <taxon>Neoteleostei</taxon>
        <taxon>Acanthomorphata</taxon>
        <taxon>Ovalentaria</taxon>
        <taxon>Atherinomorphae</taxon>
        <taxon>Cyprinodontiformes</taxon>
        <taxon>Goodeidae</taxon>
        <taxon>Ataeniobius</taxon>
    </lineage>
</organism>
<gene>
    <name evidence="2" type="ORF">ATANTOWER_001711</name>
</gene>
<dbReference type="Proteomes" id="UP001345963">
    <property type="component" value="Unassembled WGS sequence"/>
</dbReference>
<proteinExistence type="predicted"/>
<protein>
    <submittedName>
        <fullName evidence="2">Uncharacterized protein</fullName>
    </submittedName>
</protein>
<name>A0ABU7AT11_9TELE</name>
<evidence type="ECO:0000313" key="3">
    <source>
        <dbReference type="Proteomes" id="UP001345963"/>
    </source>
</evidence>